<organism evidence="1">
    <name type="scientific">hydrocarbon metagenome</name>
    <dbReference type="NCBI Taxonomy" id="938273"/>
    <lineage>
        <taxon>unclassified sequences</taxon>
        <taxon>metagenomes</taxon>
        <taxon>ecological metagenomes</taxon>
    </lineage>
</organism>
<gene>
    <name evidence="1" type="ORF">ASZ90_015599</name>
</gene>
<dbReference type="AlphaFoldDB" id="A0A0W8F1E6"/>
<accession>A0A0W8F1E6</accession>
<dbReference type="SUPFAM" id="SSF56042">
    <property type="entry name" value="PurM C-terminal domain-like"/>
    <property type="match status" value="1"/>
</dbReference>
<protein>
    <submittedName>
        <fullName evidence="1">Uncharacterized protein</fullName>
    </submittedName>
</protein>
<dbReference type="InterPro" id="IPR036676">
    <property type="entry name" value="PurM-like_C_sf"/>
</dbReference>
<reference evidence="1" key="1">
    <citation type="journal article" date="2015" name="Proc. Natl. Acad. Sci. U.S.A.">
        <title>Networks of energetic and metabolic interactions define dynamics in microbial communities.</title>
        <authorList>
            <person name="Embree M."/>
            <person name="Liu J.K."/>
            <person name="Al-Bassam M.M."/>
            <person name="Zengler K."/>
        </authorList>
    </citation>
    <scope>NUCLEOTIDE SEQUENCE</scope>
</reference>
<name>A0A0W8F1E6_9ZZZZ</name>
<evidence type="ECO:0000313" key="1">
    <source>
        <dbReference type="EMBL" id="KUG14742.1"/>
    </source>
</evidence>
<proteinExistence type="predicted"/>
<comment type="caution">
    <text evidence="1">The sequence shown here is derived from an EMBL/GenBank/DDBJ whole genome shotgun (WGS) entry which is preliminary data.</text>
</comment>
<dbReference type="Gene3D" id="3.90.650.10">
    <property type="entry name" value="PurM-like C-terminal domain"/>
    <property type="match status" value="1"/>
</dbReference>
<dbReference type="EMBL" id="LNQE01001623">
    <property type="protein sequence ID" value="KUG14742.1"/>
    <property type="molecule type" value="Genomic_DNA"/>
</dbReference>
<sequence length="81" mass="9033">MFLPGAAVQLEDPVLTTLFSETYGRYLVAFRDKEQLRELPCRIIGEVTSGGLRIHSKGEAVYLSPEQVEFALSSLSRTMRG</sequence>